<dbReference type="KEGG" id="pbs:Plabr_4735"/>
<name>F0SQC7_RUBBR</name>
<feature type="region of interest" description="Disordered" evidence="1">
    <location>
        <begin position="29"/>
        <end position="60"/>
    </location>
</feature>
<reference evidence="3" key="1">
    <citation type="submission" date="2011-02" db="EMBL/GenBank/DDBJ databases">
        <title>The complete genome of Planctomyces brasiliensis DSM 5305.</title>
        <authorList>
            <person name="Lucas S."/>
            <person name="Copeland A."/>
            <person name="Lapidus A."/>
            <person name="Bruce D."/>
            <person name="Goodwin L."/>
            <person name="Pitluck S."/>
            <person name="Kyrpides N."/>
            <person name="Mavromatis K."/>
            <person name="Pagani I."/>
            <person name="Ivanova N."/>
            <person name="Ovchinnikova G."/>
            <person name="Lu M."/>
            <person name="Detter J.C."/>
            <person name="Han C."/>
            <person name="Land M."/>
            <person name="Hauser L."/>
            <person name="Markowitz V."/>
            <person name="Cheng J.-F."/>
            <person name="Hugenholtz P."/>
            <person name="Woyke T."/>
            <person name="Wu D."/>
            <person name="Tindall B."/>
            <person name="Pomrenke H.G."/>
            <person name="Brambilla E."/>
            <person name="Klenk H.-P."/>
            <person name="Eisen J.A."/>
        </authorList>
    </citation>
    <scope>NUCLEOTIDE SEQUENCE [LARGE SCALE GENOMIC DNA]</scope>
    <source>
        <strain evidence="3">ATCC 49424 / DSM 5305 / JCM 21570 / NBRC 103401 / IFAM 1448</strain>
    </source>
</reference>
<evidence type="ECO:0000313" key="3">
    <source>
        <dbReference type="Proteomes" id="UP000006860"/>
    </source>
</evidence>
<organism evidence="2 3">
    <name type="scientific">Rubinisphaera brasiliensis (strain ATCC 49424 / DSM 5305 / JCM 21570 / IAM 15109 / NBRC 103401 / IFAM 1448)</name>
    <name type="common">Planctomyces brasiliensis</name>
    <dbReference type="NCBI Taxonomy" id="756272"/>
    <lineage>
        <taxon>Bacteria</taxon>
        <taxon>Pseudomonadati</taxon>
        <taxon>Planctomycetota</taxon>
        <taxon>Planctomycetia</taxon>
        <taxon>Planctomycetales</taxon>
        <taxon>Planctomycetaceae</taxon>
        <taxon>Rubinisphaera</taxon>
    </lineage>
</organism>
<dbReference type="HOGENOM" id="CLU_2938932_0_0_0"/>
<evidence type="ECO:0000313" key="2">
    <source>
        <dbReference type="EMBL" id="ADY62306.1"/>
    </source>
</evidence>
<dbReference type="STRING" id="756272.Plabr_4735"/>
<dbReference type="AlphaFoldDB" id="F0SQC7"/>
<proteinExistence type="predicted"/>
<dbReference type="Proteomes" id="UP000006860">
    <property type="component" value="Chromosome"/>
</dbReference>
<keyword evidence="3" id="KW-1185">Reference proteome</keyword>
<dbReference type="EMBL" id="CP002546">
    <property type="protein sequence ID" value="ADY62306.1"/>
    <property type="molecule type" value="Genomic_DNA"/>
</dbReference>
<gene>
    <name evidence="2" type="ordered locus">Plabr_4735</name>
</gene>
<sequence length="60" mass="6473">MKDVNQNSSAKSPLNQAAKEFAKLLGQELAPRWRAKQQGHRAALPDPRTGEGTGESEAEA</sequence>
<accession>F0SQC7</accession>
<evidence type="ECO:0000256" key="1">
    <source>
        <dbReference type="SAM" id="MobiDB-lite"/>
    </source>
</evidence>
<protein>
    <submittedName>
        <fullName evidence="2">Uncharacterized protein</fullName>
    </submittedName>
</protein>